<proteinExistence type="predicted"/>
<dbReference type="InterPro" id="IPR007219">
    <property type="entry name" value="XnlR_reg_dom"/>
</dbReference>
<gene>
    <name evidence="6" type="ORF">Daesc_002001</name>
</gene>
<protein>
    <recommendedName>
        <fullName evidence="5">Xylanolytic transcriptional activator regulatory domain-containing protein</fullName>
    </recommendedName>
</protein>
<dbReference type="CDD" id="cd12148">
    <property type="entry name" value="fungal_TF_MHR"/>
    <property type="match status" value="1"/>
</dbReference>
<evidence type="ECO:0000256" key="3">
    <source>
        <dbReference type="ARBA" id="ARBA00023242"/>
    </source>
</evidence>
<evidence type="ECO:0000259" key="5">
    <source>
        <dbReference type="SMART" id="SM00906"/>
    </source>
</evidence>
<dbReference type="EMBL" id="JBANMG010000002">
    <property type="protein sequence ID" value="KAK6956721.1"/>
    <property type="molecule type" value="Genomic_DNA"/>
</dbReference>
<accession>A0AAX6MWZ4</accession>
<dbReference type="Pfam" id="PF04082">
    <property type="entry name" value="Fungal_trans"/>
    <property type="match status" value="1"/>
</dbReference>
<keyword evidence="2" id="KW-0804">Transcription</keyword>
<sequence length="688" mass="76720">MPEDLSPARTSQRHLGDRISRVEDIVKDFLTSKRDGGTTYIEGEARQDGRSKRNIQKACLNTSASSSFPTPLTPAESIPDNPENEIALHLLKAFPCKEDTNILLRESAKPSLYTHVLNTQPHGKQTREALAAPYSIPEVPSFKTHPVIIARHMLMFAITLQTPSSESLFSLSEPHDLLMRQLTTAARMWVTTNEEMHETIDGLICVMLEGTFELNCGNLRRAWAVYRRAMTVAQLMGFHRSLMPSLKRIDPELDADPKFMWFRIIYMDRYLSLLLGLPQSASNSNIEAPSALQHEPPMGKFERALTVIASRILERNESTFAISEIATTLSIDSDLLNVSKSMPASFWRPTNFHNLTLGSPDTVLETARLAAQVYYYGLVIQLHSPYMMRLGSNTEHEYSKVACVNASREIMTRFIAHRSFNPRSSCSRPVDFFALLAAMTLLLAHLDAHHRREATNFLAHQRLGDRAMLEEALEKMDVVTNLSKDLITEKSAKLIRRLLDIEADAADGSSYVARSDTGENNVDEGVNNCDELRLRIPYLGVIKIGRQGPISREPSLGNMATGPQTFDTEIPQANPLSAPNDVPLFLPLGSYEARQSPSHMDSVLQDYAASRDPRVSRRIDTQLQAPGYEQSIPQISSPNHDNDISQPHAGTLPVTEDISDWAFQGVDMAFFDSLMRGASCLDAAGSEQ</sequence>
<keyword evidence="7" id="KW-1185">Reference proteome</keyword>
<evidence type="ECO:0000313" key="7">
    <source>
        <dbReference type="Proteomes" id="UP001369815"/>
    </source>
</evidence>
<keyword evidence="3" id="KW-0539">Nucleus</keyword>
<dbReference type="PANTHER" id="PTHR47840:SF1">
    <property type="entry name" value="ZN(II)2CYS6 TRANSCRIPTION FACTOR (EUROFUNG)"/>
    <property type="match status" value="1"/>
</dbReference>
<evidence type="ECO:0000256" key="2">
    <source>
        <dbReference type="ARBA" id="ARBA00023163"/>
    </source>
</evidence>
<dbReference type="SMART" id="SM00906">
    <property type="entry name" value="Fungal_trans"/>
    <property type="match status" value="1"/>
</dbReference>
<keyword evidence="1" id="KW-0805">Transcription regulation</keyword>
<name>A0AAX6MWZ4_9PEZI</name>
<evidence type="ECO:0000256" key="1">
    <source>
        <dbReference type="ARBA" id="ARBA00023015"/>
    </source>
</evidence>
<dbReference type="AlphaFoldDB" id="A0AAX6MWZ4"/>
<dbReference type="GO" id="GO:0006351">
    <property type="term" value="P:DNA-templated transcription"/>
    <property type="evidence" value="ECO:0007669"/>
    <property type="project" value="InterPro"/>
</dbReference>
<organism evidence="6 7">
    <name type="scientific">Daldinia eschscholtzii</name>
    <dbReference type="NCBI Taxonomy" id="292717"/>
    <lineage>
        <taxon>Eukaryota</taxon>
        <taxon>Fungi</taxon>
        <taxon>Dikarya</taxon>
        <taxon>Ascomycota</taxon>
        <taxon>Pezizomycotina</taxon>
        <taxon>Sordariomycetes</taxon>
        <taxon>Xylariomycetidae</taxon>
        <taxon>Xylariales</taxon>
        <taxon>Hypoxylaceae</taxon>
        <taxon>Daldinia</taxon>
    </lineage>
</organism>
<evidence type="ECO:0000313" key="6">
    <source>
        <dbReference type="EMBL" id="KAK6956721.1"/>
    </source>
</evidence>
<feature type="domain" description="Xylanolytic transcriptional activator regulatory" evidence="5">
    <location>
        <begin position="222"/>
        <end position="295"/>
    </location>
</feature>
<dbReference type="Proteomes" id="UP001369815">
    <property type="component" value="Unassembled WGS sequence"/>
</dbReference>
<feature type="region of interest" description="Disordered" evidence="4">
    <location>
        <begin position="631"/>
        <end position="650"/>
    </location>
</feature>
<evidence type="ECO:0000256" key="4">
    <source>
        <dbReference type="SAM" id="MobiDB-lite"/>
    </source>
</evidence>
<dbReference type="GO" id="GO:0008270">
    <property type="term" value="F:zinc ion binding"/>
    <property type="evidence" value="ECO:0007669"/>
    <property type="project" value="InterPro"/>
</dbReference>
<comment type="caution">
    <text evidence="6">The sequence shown here is derived from an EMBL/GenBank/DDBJ whole genome shotgun (WGS) entry which is preliminary data.</text>
</comment>
<dbReference type="GO" id="GO:0003677">
    <property type="term" value="F:DNA binding"/>
    <property type="evidence" value="ECO:0007669"/>
    <property type="project" value="InterPro"/>
</dbReference>
<dbReference type="PANTHER" id="PTHR47840">
    <property type="entry name" value="ZN(II)2CYS6 TRANSCRIPTION FACTOR (EUROFUNG)-RELATED"/>
    <property type="match status" value="1"/>
</dbReference>
<reference evidence="6 7" key="1">
    <citation type="journal article" date="2024" name="Front Chem Biol">
        <title>Unveiling the potential of Daldinia eschscholtzii MFLUCC 19-0629 through bioactivity and bioinformatics studies for enhanced sustainable agriculture production.</title>
        <authorList>
            <person name="Brooks S."/>
            <person name="Weaver J.A."/>
            <person name="Klomchit A."/>
            <person name="Alharthi S.A."/>
            <person name="Onlamun T."/>
            <person name="Nurani R."/>
            <person name="Vong T.K."/>
            <person name="Alberti F."/>
            <person name="Greco C."/>
        </authorList>
    </citation>
    <scope>NUCLEOTIDE SEQUENCE [LARGE SCALE GENOMIC DNA]</scope>
    <source>
        <strain evidence="6">MFLUCC 19-0629</strain>
    </source>
</reference>